<feature type="transmembrane region" description="Helical" evidence="1">
    <location>
        <begin position="83"/>
        <end position="102"/>
    </location>
</feature>
<evidence type="ECO:0000313" key="2">
    <source>
        <dbReference type="EMBL" id="KIA90334.1"/>
    </source>
</evidence>
<gene>
    <name evidence="2" type="ORF">OA86_00025</name>
</gene>
<dbReference type="Proteomes" id="UP000031473">
    <property type="component" value="Unassembled WGS sequence"/>
</dbReference>
<keyword evidence="1" id="KW-1133">Transmembrane helix</keyword>
<evidence type="ECO:0000256" key="1">
    <source>
        <dbReference type="SAM" id="Phobius"/>
    </source>
</evidence>
<dbReference type="EMBL" id="JSYL01000001">
    <property type="protein sequence ID" value="KIA90334.1"/>
    <property type="molecule type" value="Genomic_DNA"/>
</dbReference>
<accession>A0A0C1FR28</accession>
<keyword evidence="3" id="KW-1185">Reference proteome</keyword>
<evidence type="ECO:0000313" key="3">
    <source>
        <dbReference type="Proteomes" id="UP000031473"/>
    </source>
</evidence>
<dbReference type="AlphaFoldDB" id="A0A0C1FR28"/>
<evidence type="ECO:0008006" key="4">
    <source>
        <dbReference type="Google" id="ProtNLM"/>
    </source>
</evidence>
<name>A0A0C1FR28_9FLAO</name>
<organism evidence="2 3">
    <name type="scientific">Kaistella jeonii</name>
    <dbReference type="NCBI Taxonomy" id="266749"/>
    <lineage>
        <taxon>Bacteria</taxon>
        <taxon>Pseudomonadati</taxon>
        <taxon>Bacteroidota</taxon>
        <taxon>Flavobacteriia</taxon>
        <taxon>Flavobacteriales</taxon>
        <taxon>Weeksellaceae</taxon>
        <taxon>Chryseobacterium group</taxon>
        <taxon>Kaistella</taxon>
    </lineage>
</organism>
<comment type="caution">
    <text evidence="2">The sequence shown here is derived from an EMBL/GenBank/DDBJ whole genome shotgun (WGS) entry which is preliminary data.</text>
</comment>
<reference evidence="2 3" key="1">
    <citation type="submission" date="2014-10" db="EMBL/GenBank/DDBJ databases">
        <title>Kaistella jeonii genome.</title>
        <authorList>
            <person name="Clayton J.T."/>
            <person name="Newman J.D."/>
        </authorList>
    </citation>
    <scope>NUCLEOTIDE SEQUENCE [LARGE SCALE GENOMIC DNA]</scope>
    <source>
        <strain evidence="2 3">DSM 17048</strain>
    </source>
</reference>
<protein>
    <recommendedName>
        <fullName evidence="4">Lipoprotein SmpA/OmlA domain-containing protein</fullName>
    </recommendedName>
</protein>
<keyword evidence="1" id="KW-0812">Transmembrane</keyword>
<proteinExistence type="predicted"/>
<sequence length="212" mass="24219">MLNKNKVNKTASGKATGGLVQHGISISGAEVPIIKIFANCSFCYIYKDYLLKVPANRNTQPLSATSKDNFQMKNIIKIKKVKLIFLSFLLIALLVIGFKIFGTNSDVVKGVNSEKIKIIKLGMKSEKVILILGKPFKSEKEILGEGFIYSYTNPVKYSIIYPMLWIHFDKKLKVREVYAKRYILFGADDECIYLLNSNNNYVEQKKFMFCFR</sequence>
<dbReference type="STRING" id="266749.SAMN05421876_101534"/>
<keyword evidence="1" id="KW-0472">Membrane</keyword>